<evidence type="ECO:0000256" key="4">
    <source>
        <dbReference type="ARBA" id="ARBA00023235"/>
    </source>
</evidence>
<name>A0AA41Y6C6_9BACT</name>
<dbReference type="NCBIfam" id="TIGR00543">
    <property type="entry name" value="isochor_syn"/>
    <property type="match status" value="1"/>
</dbReference>
<evidence type="ECO:0000313" key="8">
    <source>
        <dbReference type="Proteomes" id="UP001163821"/>
    </source>
</evidence>
<feature type="domain" description="Chorismate-utilising enzyme C-terminal" evidence="6">
    <location>
        <begin position="111"/>
        <end position="357"/>
    </location>
</feature>
<dbReference type="EC" id="5.4.4.2" evidence="3"/>
<organism evidence="7 8">
    <name type="scientific">Gaoshiqia sediminis</name>
    <dbReference type="NCBI Taxonomy" id="2986998"/>
    <lineage>
        <taxon>Bacteria</taxon>
        <taxon>Pseudomonadati</taxon>
        <taxon>Bacteroidota</taxon>
        <taxon>Bacteroidia</taxon>
        <taxon>Marinilabiliales</taxon>
        <taxon>Prolixibacteraceae</taxon>
        <taxon>Gaoshiqia</taxon>
    </lineage>
</organism>
<evidence type="ECO:0000256" key="2">
    <source>
        <dbReference type="ARBA" id="ARBA00005297"/>
    </source>
</evidence>
<dbReference type="PANTHER" id="PTHR42839">
    <property type="entry name" value="ISOCHORISMATE SYNTHASE ENTC"/>
    <property type="match status" value="1"/>
</dbReference>
<dbReference type="GO" id="GO:0008909">
    <property type="term" value="F:isochorismate synthase activity"/>
    <property type="evidence" value="ECO:0007669"/>
    <property type="project" value="UniProtKB-EC"/>
</dbReference>
<evidence type="ECO:0000259" key="6">
    <source>
        <dbReference type="Pfam" id="PF00425"/>
    </source>
</evidence>
<dbReference type="Proteomes" id="UP001163821">
    <property type="component" value="Unassembled WGS sequence"/>
</dbReference>
<dbReference type="InterPro" id="IPR004561">
    <property type="entry name" value="IsoChor_synthase"/>
</dbReference>
<accession>A0AA41Y6C6</accession>
<proteinExistence type="inferred from homology"/>
<comment type="similarity">
    <text evidence="2">Belongs to the isochorismate synthase family.</text>
</comment>
<dbReference type="InterPro" id="IPR005801">
    <property type="entry name" value="ADC_synthase"/>
</dbReference>
<comment type="caution">
    <text evidence="7">The sequence shown here is derived from an EMBL/GenBank/DDBJ whole genome shotgun (WGS) entry which is preliminary data.</text>
</comment>
<evidence type="ECO:0000313" key="7">
    <source>
        <dbReference type="EMBL" id="MCW0482670.1"/>
    </source>
</evidence>
<comment type="catalytic activity">
    <reaction evidence="1">
        <text>chorismate = isochorismate</text>
        <dbReference type="Rhea" id="RHEA:18985"/>
        <dbReference type="ChEBI" id="CHEBI:29748"/>
        <dbReference type="ChEBI" id="CHEBI:29780"/>
        <dbReference type="EC" id="5.4.4.2"/>
    </reaction>
</comment>
<keyword evidence="4 7" id="KW-0413">Isomerase</keyword>
<evidence type="ECO:0000256" key="1">
    <source>
        <dbReference type="ARBA" id="ARBA00000799"/>
    </source>
</evidence>
<evidence type="ECO:0000256" key="5">
    <source>
        <dbReference type="ARBA" id="ARBA00041564"/>
    </source>
</evidence>
<protein>
    <recommendedName>
        <fullName evidence="3">isochorismate synthase</fullName>
        <ecNumber evidence="3">5.4.4.2</ecNumber>
    </recommendedName>
    <alternativeName>
        <fullName evidence="5">Isochorismate mutase</fullName>
    </alternativeName>
</protein>
<dbReference type="SUPFAM" id="SSF56322">
    <property type="entry name" value="ADC synthase"/>
    <property type="match status" value="1"/>
</dbReference>
<dbReference type="PANTHER" id="PTHR42839:SF2">
    <property type="entry name" value="ISOCHORISMATE SYNTHASE ENTC"/>
    <property type="match status" value="1"/>
</dbReference>
<dbReference type="Pfam" id="PF00425">
    <property type="entry name" value="Chorismate_bind"/>
    <property type="match status" value="1"/>
</dbReference>
<dbReference type="InterPro" id="IPR015890">
    <property type="entry name" value="Chorismate_C"/>
</dbReference>
<dbReference type="EMBL" id="JAPAAF010000008">
    <property type="protein sequence ID" value="MCW0482670.1"/>
    <property type="molecule type" value="Genomic_DNA"/>
</dbReference>
<sequence length="371" mass="42531">MVRRDEYSFFIDSLLTRNLPFAAWSMPAEHHPEILIGQKEDVINLSDFNKLNGQEGFVFAPYRLGETSPLLLLKPGIYLRNYHDLQTFHPEDLPQCNCGEQTVRDHFIIDKDNYLKDIEASITEIRKTKLSKVIVSRLIPQKRNDESIGKLYMQLRKQTPNAFVYLVNLPEAGLWMGATPEVLLQSHGKTLETVSLAGTQARRADSDYGWHTKDIEEQAFVSRYMLDVFYRFNIHPYTTKGPETMESGRVAHLKTSFYFPAKKLEDRLGDFIAGLHPTPAVCGLPKSTADRYISKIEKHDRRYYTGYLGPWQMNGSVRLFVNLRCMELTPDRYILYAGGGITAKSVPEDEWEETNNKAKTLLSAIEAVQNI</sequence>
<reference evidence="7" key="1">
    <citation type="submission" date="2022-10" db="EMBL/GenBank/DDBJ databases">
        <title>Gaoshiqiia sediminis gen. nov., sp. nov., isolated from coastal sediment.</title>
        <authorList>
            <person name="Yu W.X."/>
            <person name="Mu D.S."/>
            <person name="Du J.Z."/>
            <person name="Liang Y.Q."/>
        </authorList>
    </citation>
    <scope>NUCLEOTIDE SEQUENCE</scope>
    <source>
        <strain evidence="7">A06</strain>
    </source>
</reference>
<evidence type="ECO:0000256" key="3">
    <source>
        <dbReference type="ARBA" id="ARBA00012824"/>
    </source>
</evidence>
<keyword evidence="8" id="KW-1185">Reference proteome</keyword>
<dbReference type="Gene3D" id="3.60.120.10">
    <property type="entry name" value="Anthranilate synthase"/>
    <property type="match status" value="1"/>
</dbReference>
<dbReference type="RefSeq" id="WP_282591275.1">
    <property type="nucleotide sequence ID" value="NZ_JAPAAF010000008.1"/>
</dbReference>
<gene>
    <name evidence="7" type="ORF">N2K84_08025</name>
</gene>
<dbReference type="AlphaFoldDB" id="A0AA41Y6C6"/>